<evidence type="ECO:0000256" key="6">
    <source>
        <dbReference type="ARBA" id="ARBA00022989"/>
    </source>
</evidence>
<dbReference type="PANTHER" id="PTHR21461:SF45">
    <property type="entry name" value="GLYCOSYLTRANSFERASE FAMILY 92 PROTEIN"/>
    <property type="match status" value="1"/>
</dbReference>
<dbReference type="PANTHER" id="PTHR21461">
    <property type="entry name" value="GLYCOSYLTRANSFERASE FAMILY 92 PROTEIN"/>
    <property type="match status" value="1"/>
</dbReference>
<dbReference type="Pfam" id="PF01697">
    <property type="entry name" value="Glyco_transf_92"/>
    <property type="match status" value="1"/>
</dbReference>
<evidence type="ECO:0000313" key="10">
    <source>
        <dbReference type="RefSeq" id="XP_055361843.1"/>
    </source>
</evidence>
<dbReference type="GeneID" id="129603618"/>
<name>A0A9W2XJK2_BETSP</name>
<dbReference type="InterPro" id="IPR008166">
    <property type="entry name" value="Glyco_transf_92"/>
</dbReference>
<keyword evidence="9" id="KW-1185">Reference proteome</keyword>
<dbReference type="GO" id="GO:0016020">
    <property type="term" value="C:membrane"/>
    <property type="evidence" value="ECO:0007669"/>
    <property type="project" value="UniProtKB-SubCell"/>
</dbReference>
<keyword evidence="3 8" id="KW-0328">Glycosyltransferase</keyword>
<dbReference type="OrthoDB" id="2526284at2759"/>
<evidence type="ECO:0000256" key="3">
    <source>
        <dbReference type="ARBA" id="ARBA00022676"/>
    </source>
</evidence>
<dbReference type="AlphaFoldDB" id="A0A9W2XJK2"/>
<dbReference type="KEGG" id="bspl:129603618"/>
<comment type="similarity">
    <text evidence="2 8">Belongs to the glycosyltransferase 92 family.</text>
</comment>
<dbReference type="EC" id="2.4.1.-" evidence="8"/>
<dbReference type="GO" id="GO:0005737">
    <property type="term" value="C:cytoplasm"/>
    <property type="evidence" value="ECO:0007669"/>
    <property type="project" value="TreeGrafter"/>
</dbReference>
<dbReference type="GO" id="GO:0016757">
    <property type="term" value="F:glycosyltransferase activity"/>
    <property type="evidence" value="ECO:0007669"/>
    <property type="project" value="UniProtKB-UniRule"/>
</dbReference>
<evidence type="ECO:0000256" key="5">
    <source>
        <dbReference type="ARBA" id="ARBA00022692"/>
    </source>
</evidence>
<accession>A0A9W2XJK2</accession>
<comment type="subcellular location">
    <subcellularLocation>
        <location evidence="1">Membrane</location>
        <topology evidence="1">Single-pass membrane protein</topology>
    </subcellularLocation>
</comment>
<protein>
    <recommendedName>
        <fullName evidence="8">Glycosyltransferase family 92 protein</fullName>
        <ecNumber evidence="8">2.4.1.-</ecNumber>
    </recommendedName>
</protein>
<organism evidence="9 10">
    <name type="scientific">Betta splendens</name>
    <name type="common">Siamese fighting fish</name>
    <dbReference type="NCBI Taxonomy" id="158456"/>
    <lineage>
        <taxon>Eukaryota</taxon>
        <taxon>Metazoa</taxon>
        <taxon>Chordata</taxon>
        <taxon>Craniata</taxon>
        <taxon>Vertebrata</taxon>
        <taxon>Euteleostomi</taxon>
        <taxon>Actinopterygii</taxon>
        <taxon>Neopterygii</taxon>
        <taxon>Teleostei</taxon>
        <taxon>Neoteleostei</taxon>
        <taxon>Acanthomorphata</taxon>
        <taxon>Anabantaria</taxon>
        <taxon>Anabantiformes</taxon>
        <taxon>Anabantoidei</taxon>
        <taxon>Osphronemidae</taxon>
        <taxon>Betta</taxon>
    </lineage>
</organism>
<dbReference type="RefSeq" id="XP_055361843.1">
    <property type="nucleotide sequence ID" value="XM_055505868.1"/>
</dbReference>
<dbReference type="Proteomes" id="UP000515150">
    <property type="component" value="Chromosome 22"/>
</dbReference>
<evidence type="ECO:0000256" key="1">
    <source>
        <dbReference type="ARBA" id="ARBA00004167"/>
    </source>
</evidence>
<evidence type="ECO:0000256" key="8">
    <source>
        <dbReference type="RuleBase" id="RU366017"/>
    </source>
</evidence>
<evidence type="ECO:0000256" key="4">
    <source>
        <dbReference type="ARBA" id="ARBA00022679"/>
    </source>
</evidence>
<gene>
    <name evidence="10" type="primary">LOC129603618</name>
</gene>
<evidence type="ECO:0000256" key="7">
    <source>
        <dbReference type="ARBA" id="ARBA00023136"/>
    </source>
</evidence>
<keyword evidence="7 8" id="KW-0472">Membrane</keyword>
<keyword evidence="5 8" id="KW-0812">Transmembrane</keyword>
<evidence type="ECO:0000256" key="2">
    <source>
        <dbReference type="ARBA" id="ARBA00007647"/>
    </source>
</evidence>
<reference evidence="10" key="1">
    <citation type="submission" date="2025-08" db="UniProtKB">
        <authorList>
            <consortium name="RefSeq"/>
        </authorList>
    </citation>
    <scope>IDENTIFICATION</scope>
</reference>
<feature type="transmembrane region" description="Helical" evidence="8">
    <location>
        <begin position="45"/>
        <end position="62"/>
    </location>
</feature>
<keyword evidence="6 8" id="KW-1133">Transmembrane helix</keyword>
<evidence type="ECO:0000313" key="9">
    <source>
        <dbReference type="Proteomes" id="UP000515150"/>
    </source>
</evidence>
<sequence>MIHNTVLTNWIGPSIRWDPSLMQDLKHDQLNRSDVMERAKYSLNAKYLLLFIIVCLLISLAFERIPKTYRKFMPPHKSNVCSSRLSDQTITPLNNTKHFMVSAFMDQRVKGFDIRIISIFRRDSIQPLHCLFCCVDHLSDTTPATVLVHSDHFDFPYGATDVMCQIPHNCNATHVTLVPDTVRPTNPTWLPLRNKKTHEKNKRFEFNFTVCISALFGGYNNVLQFAQTLEIYRLLGVGRVVVYNNSGGPELSRLLHSYSQEGLVELVQWPIHNYLNPSPGWQVAVHGGELQYYGQLVALNECIYRSMERSRYVLLNDIDEIIMPYQHDSLTSLMDTLQPQHPNTGVFVIQVIIYPKKTTEESNKGYVDAWRQVPGFNILQRIYWEDRNKDQYHPHKMLVQPSFVEQTSVHEVLKAFGESYKIPEKMCHIVHSVTNRLIERPLEELHLDKRLWDFKDRVIPRVTEMLRKTGLLSSEEEADRIN</sequence>
<keyword evidence="4 8" id="KW-0808">Transferase</keyword>
<proteinExistence type="inferred from homology"/>